<keyword evidence="2" id="KW-0503">Monooxygenase</keyword>
<evidence type="ECO:0000313" key="2">
    <source>
        <dbReference type="EMBL" id="MEU1953946.1"/>
    </source>
</evidence>
<dbReference type="Gene3D" id="3.20.20.70">
    <property type="entry name" value="Aldolase class I"/>
    <property type="match status" value="1"/>
</dbReference>
<dbReference type="Pfam" id="PF03060">
    <property type="entry name" value="NMO"/>
    <property type="match status" value="1"/>
</dbReference>
<dbReference type="InterPro" id="IPR013785">
    <property type="entry name" value="Aldolase_TIM"/>
</dbReference>
<organism evidence="2 3">
    <name type="scientific">Nocardia rhamnosiphila</name>
    <dbReference type="NCBI Taxonomy" id="426716"/>
    <lineage>
        <taxon>Bacteria</taxon>
        <taxon>Bacillati</taxon>
        <taxon>Actinomycetota</taxon>
        <taxon>Actinomycetes</taxon>
        <taxon>Mycobacteriales</taxon>
        <taxon>Nocardiaceae</taxon>
        <taxon>Nocardia</taxon>
    </lineage>
</organism>
<accession>A0ABV2WSY7</accession>
<dbReference type="GO" id="GO:0004497">
    <property type="term" value="F:monooxygenase activity"/>
    <property type="evidence" value="ECO:0007669"/>
    <property type="project" value="UniProtKB-KW"/>
</dbReference>
<name>A0ABV2WSY7_9NOCA</name>
<dbReference type="EMBL" id="JBEYBF010000012">
    <property type="protein sequence ID" value="MEU1953946.1"/>
    <property type="molecule type" value="Genomic_DNA"/>
</dbReference>
<evidence type="ECO:0000313" key="3">
    <source>
        <dbReference type="Proteomes" id="UP001550628"/>
    </source>
</evidence>
<dbReference type="SUPFAM" id="SSF51412">
    <property type="entry name" value="Inosine monophosphate dehydrogenase (IMPDH)"/>
    <property type="match status" value="1"/>
</dbReference>
<evidence type="ECO:0000256" key="1">
    <source>
        <dbReference type="SAM" id="MobiDB-lite"/>
    </source>
</evidence>
<gene>
    <name evidence="2" type="ORF">ABZ510_19035</name>
</gene>
<keyword evidence="3" id="KW-1185">Reference proteome</keyword>
<protein>
    <submittedName>
        <fullName evidence="2">Nitronate monooxygenase</fullName>
    </submittedName>
</protein>
<feature type="region of interest" description="Disordered" evidence="1">
    <location>
        <begin position="133"/>
        <end position="167"/>
    </location>
</feature>
<feature type="region of interest" description="Disordered" evidence="1">
    <location>
        <begin position="85"/>
        <end position="104"/>
    </location>
</feature>
<comment type="caution">
    <text evidence="2">The sequence shown here is derived from an EMBL/GenBank/DDBJ whole genome shotgun (WGS) entry which is preliminary data.</text>
</comment>
<dbReference type="Proteomes" id="UP001550628">
    <property type="component" value="Unassembled WGS sequence"/>
</dbReference>
<proteinExistence type="predicted"/>
<keyword evidence="2" id="KW-0560">Oxidoreductase</keyword>
<reference evidence="2 3" key="1">
    <citation type="submission" date="2024-06" db="EMBL/GenBank/DDBJ databases">
        <title>The Natural Products Discovery Center: Release of the First 8490 Sequenced Strains for Exploring Actinobacteria Biosynthetic Diversity.</title>
        <authorList>
            <person name="Kalkreuter E."/>
            <person name="Kautsar S.A."/>
            <person name="Yang D."/>
            <person name="Bader C.D."/>
            <person name="Teijaro C.N."/>
            <person name="Fluegel L."/>
            <person name="Davis C.M."/>
            <person name="Simpson J.R."/>
            <person name="Lauterbach L."/>
            <person name="Steele A.D."/>
            <person name="Gui C."/>
            <person name="Meng S."/>
            <person name="Li G."/>
            <person name="Viehrig K."/>
            <person name="Ye F."/>
            <person name="Su P."/>
            <person name="Kiefer A.F."/>
            <person name="Nichols A."/>
            <person name="Cepeda A.J."/>
            <person name="Yan W."/>
            <person name="Fan B."/>
            <person name="Jiang Y."/>
            <person name="Adhikari A."/>
            <person name="Zheng C.-J."/>
            <person name="Schuster L."/>
            <person name="Cowan T.M."/>
            <person name="Smanski M.J."/>
            <person name="Chevrette M.G."/>
            <person name="De Carvalho L.P.S."/>
            <person name="Shen B."/>
        </authorList>
    </citation>
    <scope>NUCLEOTIDE SEQUENCE [LARGE SCALE GENOMIC DNA]</scope>
    <source>
        <strain evidence="2 3">NPDC019708</strain>
    </source>
</reference>
<feature type="compositionally biased region" description="Basic residues" evidence="1">
    <location>
        <begin position="54"/>
        <end position="63"/>
    </location>
</feature>
<dbReference type="RefSeq" id="WP_356959089.1">
    <property type="nucleotide sequence ID" value="NZ_JBEYBD010000023.1"/>
</dbReference>
<feature type="region of interest" description="Disordered" evidence="1">
    <location>
        <begin position="1"/>
        <end position="65"/>
    </location>
</feature>
<sequence length="167" mass="17087">MPGSDRLQGRRRSIQGPSGCGGSGAGHAIQRCRSARGRSGRAARFAQQAEERSSRRRGRRAPRRCAGVGCRAGVHGCRPAVPIVAAPMTGGSSTPESVVRVGEAGGPGFPAAGYKTPEAVAEQIRQVRAGLRGRTSPITGPGPSAGGCCPRNPSGPNRESGRPVRDG</sequence>